<evidence type="ECO:0000313" key="3">
    <source>
        <dbReference type="EMBL" id="GAT68272.1"/>
    </source>
</evidence>
<dbReference type="RefSeq" id="WP_068898663.1">
    <property type="nucleotide sequence ID" value="NZ_BDCX01000009.1"/>
</dbReference>
<feature type="region of interest" description="Disordered" evidence="1">
    <location>
        <begin position="1"/>
        <end position="30"/>
    </location>
</feature>
<dbReference type="Gene3D" id="1.25.40.10">
    <property type="entry name" value="Tetratricopeptide repeat domain"/>
    <property type="match status" value="1"/>
</dbReference>
<organism evidence="3 4">
    <name type="scientific">Planomonospora sphaerica</name>
    <dbReference type="NCBI Taxonomy" id="161355"/>
    <lineage>
        <taxon>Bacteria</taxon>
        <taxon>Bacillati</taxon>
        <taxon>Actinomycetota</taxon>
        <taxon>Actinomycetes</taxon>
        <taxon>Streptosporangiales</taxon>
        <taxon>Streptosporangiaceae</taxon>
        <taxon>Planomonospora</taxon>
    </lineage>
</organism>
<dbReference type="STRING" id="161355.PS9374_03934"/>
<dbReference type="InterPro" id="IPR019734">
    <property type="entry name" value="TPR_rpt"/>
</dbReference>
<dbReference type="EMBL" id="BDCX01000009">
    <property type="protein sequence ID" value="GAT68272.1"/>
    <property type="molecule type" value="Genomic_DNA"/>
</dbReference>
<proteinExistence type="predicted"/>
<dbReference type="Pfam" id="PF12770">
    <property type="entry name" value="CHAT"/>
    <property type="match status" value="1"/>
</dbReference>
<evidence type="ECO:0000256" key="1">
    <source>
        <dbReference type="SAM" id="MobiDB-lite"/>
    </source>
</evidence>
<dbReference type="SUPFAM" id="SSF48452">
    <property type="entry name" value="TPR-like"/>
    <property type="match status" value="2"/>
</dbReference>
<dbReference type="InterPro" id="IPR011990">
    <property type="entry name" value="TPR-like_helical_dom_sf"/>
</dbReference>
<protein>
    <submittedName>
        <fullName evidence="3">Tetratricopeptide domain-containing protein</fullName>
    </submittedName>
</protein>
<dbReference type="InterPro" id="IPR024983">
    <property type="entry name" value="CHAT_dom"/>
</dbReference>
<reference evidence="3 4" key="1">
    <citation type="journal article" date="2016" name="Genome Announc.">
        <title>Draft Genome Sequence of Planomonospora sphaerica JCM9374, a Rare Actinomycete.</title>
        <authorList>
            <person name="Dohra H."/>
            <person name="Suzuki T."/>
            <person name="Inoue Y."/>
            <person name="Kodani S."/>
        </authorList>
    </citation>
    <scope>NUCLEOTIDE SEQUENCE [LARGE SCALE GENOMIC DNA]</scope>
    <source>
        <strain evidence="3 4">JCM 9374</strain>
    </source>
</reference>
<keyword evidence="4" id="KW-1185">Reference proteome</keyword>
<dbReference type="Proteomes" id="UP000077701">
    <property type="component" value="Unassembled WGS sequence"/>
</dbReference>
<name>A0A171DFS2_9ACTN</name>
<dbReference type="AlphaFoldDB" id="A0A171DFS2"/>
<gene>
    <name evidence="3" type="ORF">PS9374_03934</name>
</gene>
<dbReference type="OrthoDB" id="9761935at2"/>
<feature type="domain" description="CHAT" evidence="2">
    <location>
        <begin position="697"/>
        <end position="922"/>
    </location>
</feature>
<feature type="compositionally biased region" description="Pro residues" evidence="1">
    <location>
        <begin position="1"/>
        <end position="11"/>
    </location>
</feature>
<reference evidence="4" key="2">
    <citation type="submission" date="2016-04" db="EMBL/GenBank/DDBJ databases">
        <title>Planomonospora sphaerica JCM9374 whole genome shotgun sequence.</title>
        <authorList>
            <person name="Suzuki T."/>
            <person name="Dohra H."/>
            <person name="Kodani S."/>
        </authorList>
    </citation>
    <scope>NUCLEOTIDE SEQUENCE [LARGE SCALE GENOMIC DNA]</scope>
    <source>
        <strain evidence="4">JCM 9374</strain>
    </source>
</reference>
<accession>A0A171DFS2</accession>
<feature type="region of interest" description="Disordered" evidence="1">
    <location>
        <begin position="602"/>
        <end position="625"/>
    </location>
</feature>
<sequence length="956" mass="97308">MTAVPLGPPAVPETAVRKGPAPDEAVTTDTSAEISTDAATVISTVVTTEAGTDAVTITVTAAVAADTAMDTAMGTAMGTATDAVAAAERAVRLSGSDPGRARALARAVLDAGAREEAAAVAHRALALAARELGDLHLAEEHLRRAERIALSAGLPHRAAQARLSLVHVRTELGHPAEALTIAAAAEPYLTPVEAGRLGVNRASALVRLGRYDEAVRHCDRAEGVLGEDPAFLAGATLNRGLARVYLGEFAAAEADLTRSAGLAGAAGLDHVLALAEGNLPFLAARRGDLPAAFTAYRRAERILSDYPERLATVRCDLAEALVSAQLPGEARVLLDQAVPELEAAGAETALAEARLMLARVELATGDPRRALRSAEAARAGLIRQERALLVPLTTEIALRARLELGEAADPVAGDRLVAEMLACAAGLDGAGHPSAPLRLATAELALRLGDERTAEGLLGLLASSGRGPVAHHATALRRAAAGDRRGALAAARAGLAAAGADAVRSRDPLERVRAARRGEPLAALGLALALRTGRARTVLAWAERWRAATGGAVGLEGFAGTAGSSEGRGPVRTGIAGCGDPAGAESAEYGDPVGARSVQYGDQSPAGATRGVRRAAETGHGAVPGPEELRAALGEAALVEFVRHGDELAVVAVTPDRVLLHRLGSLAAAAEATVRLRYGLRRRHLLDGDAPGLTAEAAAVERLLLGPLLPRLGDRPLVIVPAGPLHTLPWPVLPSNADRPVTVAPSASAWLAAWRAVPPGGGTGGGTAAVAGPGLRCAEAEVRMVAARRPGTELVPAARHTVLAALERAGVAHLAAHGTFSARSPLLSGIDLDDGRLMAYDLLRIRTPPELVVLSACDAGMAHAPADGTPLGLAGAFLSSGTRCVVAGLVPVRDDETLALMTVFHGLLAAGRPPAAALAAAAGRTGTAGFACFGYGDQPVATGREGSATQLDQDPT</sequence>
<evidence type="ECO:0000313" key="4">
    <source>
        <dbReference type="Proteomes" id="UP000077701"/>
    </source>
</evidence>
<dbReference type="SMART" id="SM00028">
    <property type="entry name" value="TPR"/>
    <property type="match status" value="4"/>
</dbReference>
<comment type="caution">
    <text evidence="3">The sequence shown here is derived from an EMBL/GenBank/DDBJ whole genome shotgun (WGS) entry which is preliminary data.</text>
</comment>
<evidence type="ECO:0000259" key="2">
    <source>
        <dbReference type="Pfam" id="PF12770"/>
    </source>
</evidence>